<gene>
    <name evidence="1" type="ORF">AVEN_204561_1</name>
</gene>
<organism evidence="1 2">
    <name type="scientific">Araneus ventricosus</name>
    <name type="common">Orbweaver spider</name>
    <name type="synonym">Epeira ventricosa</name>
    <dbReference type="NCBI Taxonomy" id="182803"/>
    <lineage>
        <taxon>Eukaryota</taxon>
        <taxon>Metazoa</taxon>
        <taxon>Ecdysozoa</taxon>
        <taxon>Arthropoda</taxon>
        <taxon>Chelicerata</taxon>
        <taxon>Arachnida</taxon>
        <taxon>Araneae</taxon>
        <taxon>Araneomorphae</taxon>
        <taxon>Entelegynae</taxon>
        <taxon>Araneoidea</taxon>
        <taxon>Araneidae</taxon>
        <taxon>Araneus</taxon>
    </lineage>
</organism>
<dbReference type="AlphaFoldDB" id="A0A4Y2SMP4"/>
<protein>
    <submittedName>
        <fullName evidence="1">Uncharacterized protein</fullName>
    </submittedName>
</protein>
<proteinExistence type="predicted"/>
<reference evidence="1 2" key="1">
    <citation type="journal article" date="2019" name="Sci. Rep.">
        <title>Orb-weaving spider Araneus ventricosus genome elucidates the spidroin gene catalogue.</title>
        <authorList>
            <person name="Kono N."/>
            <person name="Nakamura H."/>
            <person name="Ohtoshi R."/>
            <person name="Moran D.A.P."/>
            <person name="Shinohara A."/>
            <person name="Yoshida Y."/>
            <person name="Fujiwara M."/>
            <person name="Mori M."/>
            <person name="Tomita M."/>
            <person name="Arakawa K."/>
        </authorList>
    </citation>
    <scope>NUCLEOTIDE SEQUENCE [LARGE SCALE GENOMIC DNA]</scope>
</reference>
<evidence type="ECO:0000313" key="1">
    <source>
        <dbReference type="EMBL" id="GBN88650.1"/>
    </source>
</evidence>
<evidence type="ECO:0000313" key="2">
    <source>
        <dbReference type="Proteomes" id="UP000499080"/>
    </source>
</evidence>
<keyword evidence="2" id="KW-1185">Reference proteome</keyword>
<comment type="caution">
    <text evidence="1">The sequence shown here is derived from an EMBL/GenBank/DDBJ whole genome shotgun (WGS) entry which is preliminary data.</text>
</comment>
<sequence length="155" mass="18067">MLRSHTALSLFRYSQHPKTCRLKAPTHETKWSYQNISKRKRAISPPSVASRNRHPEAISSIYSKFLLWLSFLSTSYPQKTQLTLLISRKFSPQQRYSCPQIIPHWIGKKHTRPCLFCHWSVTYSFYAPIGQANPLVTIICMSPSCQNESRQQKNK</sequence>
<name>A0A4Y2SMP4_ARAVE</name>
<dbReference type="Proteomes" id="UP000499080">
    <property type="component" value="Unassembled WGS sequence"/>
</dbReference>
<dbReference type="EMBL" id="BGPR01022396">
    <property type="protein sequence ID" value="GBN88650.1"/>
    <property type="molecule type" value="Genomic_DNA"/>
</dbReference>
<accession>A0A4Y2SMP4</accession>